<evidence type="ECO:0000256" key="2">
    <source>
        <dbReference type="ARBA" id="ARBA00023125"/>
    </source>
</evidence>
<organism evidence="6 7">
    <name type="scientific">Streptomyces coryli</name>
    <dbReference type="NCBI Taxonomy" id="1128680"/>
    <lineage>
        <taxon>Bacteria</taxon>
        <taxon>Bacillati</taxon>
        <taxon>Actinomycetota</taxon>
        <taxon>Actinomycetes</taxon>
        <taxon>Kitasatosporales</taxon>
        <taxon>Streptomycetaceae</taxon>
        <taxon>Streptomyces</taxon>
    </lineage>
</organism>
<keyword evidence="7" id="KW-1185">Reference proteome</keyword>
<dbReference type="SUPFAM" id="SSF47413">
    <property type="entry name" value="lambda repressor-like DNA-binding domains"/>
    <property type="match status" value="1"/>
</dbReference>
<dbReference type="RefSeq" id="WP_165236464.1">
    <property type="nucleotide sequence ID" value="NZ_JAAKZV010000041.1"/>
</dbReference>
<dbReference type="Pfam" id="PF13377">
    <property type="entry name" value="Peripla_BP_3"/>
    <property type="match status" value="1"/>
</dbReference>
<dbReference type="AlphaFoldDB" id="A0A6G4TXV5"/>
<reference evidence="6 7" key="1">
    <citation type="submission" date="2020-02" db="EMBL/GenBank/DDBJ databases">
        <title>Whole-genome analyses of novel actinobacteria.</title>
        <authorList>
            <person name="Sahin N."/>
        </authorList>
    </citation>
    <scope>NUCLEOTIDE SEQUENCE [LARGE SCALE GENOMIC DNA]</scope>
    <source>
        <strain evidence="6 7">A7024</strain>
    </source>
</reference>
<dbReference type="InterPro" id="IPR000843">
    <property type="entry name" value="HTH_LacI"/>
</dbReference>
<dbReference type="InterPro" id="IPR028082">
    <property type="entry name" value="Peripla_BP_I"/>
</dbReference>
<dbReference type="Gene3D" id="3.40.50.2300">
    <property type="match status" value="2"/>
</dbReference>
<evidence type="ECO:0000259" key="5">
    <source>
        <dbReference type="PROSITE" id="PS50932"/>
    </source>
</evidence>
<dbReference type="InterPro" id="IPR046335">
    <property type="entry name" value="LacI/GalR-like_sensor"/>
</dbReference>
<dbReference type="GO" id="GO:0000976">
    <property type="term" value="F:transcription cis-regulatory region binding"/>
    <property type="evidence" value="ECO:0007669"/>
    <property type="project" value="TreeGrafter"/>
</dbReference>
<evidence type="ECO:0000313" key="6">
    <source>
        <dbReference type="EMBL" id="NGN64714.1"/>
    </source>
</evidence>
<dbReference type="EMBL" id="JAAKZV010000041">
    <property type="protein sequence ID" value="NGN64714.1"/>
    <property type="molecule type" value="Genomic_DNA"/>
</dbReference>
<dbReference type="PANTHER" id="PTHR30146">
    <property type="entry name" value="LACI-RELATED TRANSCRIPTIONAL REPRESSOR"/>
    <property type="match status" value="1"/>
</dbReference>
<feature type="domain" description="HTH lacI-type" evidence="5">
    <location>
        <begin position="1"/>
        <end position="55"/>
    </location>
</feature>
<dbReference type="InterPro" id="IPR010982">
    <property type="entry name" value="Lambda_DNA-bd_dom_sf"/>
</dbReference>
<name>A0A6G4TXV5_9ACTN</name>
<feature type="domain" description="HTH araC/xylS-type" evidence="4">
    <location>
        <begin position="1"/>
        <end position="35"/>
    </location>
</feature>
<proteinExistence type="predicted"/>
<dbReference type="GO" id="GO:0003700">
    <property type="term" value="F:DNA-binding transcription factor activity"/>
    <property type="evidence" value="ECO:0007669"/>
    <property type="project" value="InterPro"/>
</dbReference>
<dbReference type="PROSITE" id="PS50932">
    <property type="entry name" value="HTH_LACI_2"/>
    <property type="match status" value="1"/>
</dbReference>
<evidence type="ECO:0000256" key="3">
    <source>
        <dbReference type="ARBA" id="ARBA00023163"/>
    </source>
</evidence>
<dbReference type="CDD" id="cd01392">
    <property type="entry name" value="HTH_LacI"/>
    <property type="match status" value="1"/>
</dbReference>
<sequence length="337" mass="35593">MTITDVAQHVGVSTSAVSKVLRNAYGVSPEMRDRVRAAMAELGYRPHAAARGMRGRTYTIGVLMDGIRNAFFADLLDGMNGVLGDTEYAMLIGYSGAGPEEQYKATFAMVDRQVDGLILIAPTFGRQEVEKTATAVPTVVIGHHDASPHYDLVVNDDAAGAREVVDHLVGLGHRRIGLISSPPVEGSGWTRPPAVVASEGYREAMAAHGLADPLRIVPAAFTDEGGYRGAVKLLSASEPPTAIFAGADVAATGVFRAAAELGLRIPEELSLAGYNNTAVAALEPVQLTSVDQAGGDMGAMAARLLLERIEDRRTRSLTRSVTPSLVIRRTTAPPPRG</sequence>
<accession>A0A6G4TXV5</accession>
<gene>
    <name evidence="6" type="ORF">G5C51_12480</name>
</gene>
<evidence type="ECO:0000256" key="1">
    <source>
        <dbReference type="ARBA" id="ARBA00023015"/>
    </source>
</evidence>
<keyword evidence="3" id="KW-0804">Transcription</keyword>
<dbReference type="Gene3D" id="1.10.260.40">
    <property type="entry name" value="lambda repressor-like DNA-binding domains"/>
    <property type="match status" value="1"/>
</dbReference>
<dbReference type="SMART" id="SM00354">
    <property type="entry name" value="HTH_LACI"/>
    <property type="match status" value="1"/>
</dbReference>
<dbReference type="CDD" id="cd06267">
    <property type="entry name" value="PBP1_LacI_sugar_binding-like"/>
    <property type="match status" value="1"/>
</dbReference>
<keyword evidence="1" id="KW-0805">Transcription regulation</keyword>
<dbReference type="PROSITE" id="PS01124">
    <property type="entry name" value="HTH_ARAC_FAMILY_2"/>
    <property type="match status" value="1"/>
</dbReference>
<comment type="caution">
    <text evidence="6">The sequence shown here is derived from an EMBL/GenBank/DDBJ whole genome shotgun (WGS) entry which is preliminary data.</text>
</comment>
<protein>
    <submittedName>
        <fullName evidence="6">LacI family transcriptional regulator</fullName>
    </submittedName>
</protein>
<evidence type="ECO:0000313" key="7">
    <source>
        <dbReference type="Proteomes" id="UP000481583"/>
    </source>
</evidence>
<dbReference type="Proteomes" id="UP000481583">
    <property type="component" value="Unassembled WGS sequence"/>
</dbReference>
<dbReference type="PANTHER" id="PTHR30146:SF109">
    <property type="entry name" value="HTH-TYPE TRANSCRIPTIONAL REGULATOR GALS"/>
    <property type="match status" value="1"/>
</dbReference>
<dbReference type="PROSITE" id="PS00356">
    <property type="entry name" value="HTH_LACI_1"/>
    <property type="match status" value="1"/>
</dbReference>
<dbReference type="Pfam" id="PF00356">
    <property type="entry name" value="LacI"/>
    <property type="match status" value="1"/>
</dbReference>
<dbReference type="InterPro" id="IPR018060">
    <property type="entry name" value="HTH_AraC"/>
</dbReference>
<evidence type="ECO:0000259" key="4">
    <source>
        <dbReference type="PROSITE" id="PS01124"/>
    </source>
</evidence>
<dbReference type="SUPFAM" id="SSF53822">
    <property type="entry name" value="Periplasmic binding protein-like I"/>
    <property type="match status" value="1"/>
</dbReference>
<keyword evidence="2" id="KW-0238">DNA-binding</keyword>